<gene>
    <name evidence="10" type="ORF">OS493_014024</name>
</gene>
<protein>
    <recommendedName>
        <fullName evidence="9">Proline-rich transmembrane protein 3/4 domain-containing protein</fullName>
    </recommendedName>
</protein>
<keyword evidence="4" id="KW-0732">Signal</keyword>
<proteinExistence type="predicted"/>
<dbReference type="Proteomes" id="UP001163046">
    <property type="component" value="Unassembled WGS sequence"/>
</dbReference>
<evidence type="ECO:0000313" key="10">
    <source>
        <dbReference type="EMBL" id="KAJ7379628.1"/>
    </source>
</evidence>
<comment type="caution">
    <text evidence="10">The sequence shown here is derived from an EMBL/GenBank/DDBJ whole genome shotgun (WGS) entry which is preliminary data.</text>
</comment>
<feature type="domain" description="Proline-rich transmembrane protein 3/4" evidence="9">
    <location>
        <begin position="105"/>
        <end position="292"/>
    </location>
</feature>
<evidence type="ECO:0000256" key="3">
    <source>
        <dbReference type="ARBA" id="ARBA00022692"/>
    </source>
</evidence>
<dbReference type="OrthoDB" id="10066605at2759"/>
<organism evidence="10 11">
    <name type="scientific">Desmophyllum pertusum</name>
    <dbReference type="NCBI Taxonomy" id="174260"/>
    <lineage>
        <taxon>Eukaryota</taxon>
        <taxon>Metazoa</taxon>
        <taxon>Cnidaria</taxon>
        <taxon>Anthozoa</taxon>
        <taxon>Hexacorallia</taxon>
        <taxon>Scleractinia</taxon>
        <taxon>Caryophylliina</taxon>
        <taxon>Caryophylliidae</taxon>
        <taxon>Desmophyllum</taxon>
    </lineage>
</organism>
<comment type="subcellular location">
    <subcellularLocation>
        <location evidence="1">Membrane</location>
        <topology evidence="1">Multi-pass membrane protein</topology>
    </subcellularLocation>
</comment>
<evidence type="ECO:0000256" key="7">
    <source>
        <dbReference type="SAM" id="MobiDB-lite"/>
    </source>
</evidence>
<accession>A0A9W9ZFE6</accession>
<dbReference type="AlphaFoldDB" id="A0A9W9ZFE6"/>
<evidence type="ECO:0000256" key="6">
    <source>
        <dbReference type="ARBA" id="ARBA00023136"/>
    </source>
</evidence>
<feature type="transmembrane region" description="Helical" evidence="8">
    <location>
        <begin position="207"/>
        <end position="225"/>
    </location>
</feature>
<evidence type="ECO:0000256" key="8">
    <source>
        <dbReference type="SAM" id="Phobius"/>
    </source>
</evidence>
<keyword evidence="5 8" id="KW-1133">Transmembrane helix</keyword>
<evidence type="ECO:0000313" key="11">
    <source>
        <dbReference type="Proteomes" id="UP001163046"/>
    </source>
</evidence>
<feature type="transmembrane region" description="Helical" evidence="8">
    <location>
        <begin position="165"/>
        <end position="187"/>
    </location>
</feature>
<sequence>MGKDDENVEDKDAEGETVQGGNKEESSEDKEHTDKEPWVTLTEEEVASARSEVDKDFDDTNDTRGNRSFTSYGSRFQSDGSECNGNGEHKRYQPSVGTGRKRELLNSEPIPDWEEAKAEFKWAWGLHWILFVVLFLGLALYSIVRLIAASKRRQLREKVSRNVSYAVHSLVIVLGITRALALVLFPYEVTTNVNNADIVIPLYVHRIVFGLGFPCFMAAFALIQITFTASVKTAPLTYSKLRRIRFLVLVIVGHFSVVIIADVITALVESTSALYMVCTAYLLSMTLFTGIRITKSGYKVIRENNAHKKTMENYAPAPHTTPRADSNERHLTQELCGRFSSSPR</sequence>
<name>A0A9W9ZFE6_9CNID</name>
<evidence type="ECO:0000259" key="9">
    <source>
        <dbReference type="Pfam" id="PF25987"/>
    </source>
</evidence>
<dbReference type="EMBL" id="MU826356">
    <property type="protein sequence ID" value="KAJ7379628.1"/>
    <property type="molecule type" value="Genomic_DNA"/>
</dbReference>
<evidence type="ECO:0000256" key="5">
    <source>
        <dbReference type="ARBA" id="ARBA00022989"/>
    </source>
</evidence>
<dbReference type="PANTHER" id="PTHR35578:SF6">
    <property type="entry name" value="PROLINE-RICH TRANSMEMBRANE PROTEIN 4"/>
    <property type="match status" value="1"/>
</dbReference>
<feature type="compositionally biased region" description="Acidic residues" evidence="7">
    <location>
        <begin position="1"/>
        <end position="15"/>
    </location>
</feature>
<feature type="transmembrane region" description="Helical" evidence="8">
    <location>
        <begin position="122"/>
        <end position="144"/>
    </location>
</feature>
<keyword evidence="3 8" id="KW-0812">Transmembrane</keyword>
<dbReference type="PANTHER" id="PTHR35578">
    <property type="entry name" value="PROLINE-RICH TRANSMEMBRANE PROTEIN 4-RELATED"/>
    <property type="match status" value="1"/>
</dbReference>
<dbReference type="InterPro" id="IPR052836">
    <property type="entry name" value="PRRT_domain-containing"/>
</dbReference>
<reference evidence="10" key="1">
    <citation type="submission" date="2023-01" db="EMBL/GenBank/DDBJ databases">
        <title>Genome assembly of the deep-sea coral Lophelia pertusa.</title>
        <authorList>
            <person name="Herrera S."/>
            <person name="Cordes E."/>
        </authorList>
    </citation>
    <scope>NUCLEOTIDE SEQUENCE</scope>
    <source>
        <strain evidence="10">USNM1676648</strain>
        <tissue evidence="10">Polyp</tissue>
    </source>
</reference>
<feature type="transmembrane region" description="Helical" evidence="8">
    <location>
        <begin position="273"/>
        <end position="293"/>
    </location>
</feature>
<dbReference type="InterPro" id="IPR059081">
    <property type="entry name" value="PRRT3-4"/>
</dbReference>
<feature type="region of interest" description="Disordered" evidence="7">
    <location>
        <begin position="1"/>
        <end position="98"/>
    </location>
</feature>
<evidence type="ECO:0000256" key="2">
    <source>
        <dbReference type="ARBA" id="ARBA00022553"/>
    </source>
</evidence>
<keyword evidence="2" id="KW-0597">Phosphoprotein</keyword>
<keyword evidence="6 8" id="KW-0472">Membrane</keyword>
<feature type="compositionally biased region" description="Polar residues" evidence="7">
    <location>
        <begin position="66"/>
        <end position="84"/>
    </location>
</feature>
<evidence type="ECO:0000256" key="4">
    <source>
        <dbReference type="ARBA" id="ARBA00022729"/>
    </source>
</evidence>
<evidence type="ECO:0000256" key="1">
    <source>
        <dbReference type="ARBA" id="ARBA00004141"/>
    </source>
</evidence>
<feature type="compositionally biased region" description="Basic and acidic residues" evidence="7">
    <location>
        <begin position="22"/>
        <end position="37"/>
    </location>
</feature>
<dbReference type="Pfam" id="PF25987">
    <property type="entry name" value="PRRT3"/>
    <property type="match status" value="1"/>
</dbReference>
<keyword evidence="11" id="KW-1185">Reference proteome</keyword>
<feature type="transmembrane region" description="Helical" evidence="8">
    <location>
        <begin position="246"/>
        <end position="267"/>
    </location>
</feature>